<feature type="transmembrane region" description="Helical" evidence="1">
    <location>
        <begin position="58"/>
        <end position="81"/>
    </location>
</feature>
<evidence type="ECO:0000313" key="2">
    <source>
        <dbReference type="EMBL" id="KAK3609959.1"/>
    </source>
</evidence>
<proteinExistence type="predicted"/>
<comment type="caution">
    <text evidence="2">The sequence shown here is derived from an EMBL/GenBank/DDBJ whole genome shotgun (WGS) entry which is preliminary data.</text>
</comment>
<protein>
    <submittedName>
        <fullName evidence="2">Uncharacterized protein</fullName>
    </submittedName>
</protein>
<reference evidence="2" key="1">
    <citation type="journal article" date="2021" name="Genome Biol. Evol.">
        <title>A High-Quality Reference Genome for a Parasitic Bivalve with Doubly Uniparental Inheritance (Bivalvia: Unionida).</title>
        <authorList>
            <person name="Smith C.H."/>
        </authorList>
    </citation>
    <scope>NUCLEOTIDE SEQUENCE</scope>
    <source>
        <strain evidence="2">CHS0354</strain>
    </source>
</reference>
<reference evidence="2" key="3">
    <citation type="submission" date="2023-05" db="EMBL/GenBank/DDBJ databases">
        <authorList>
            <person name="Smith C.H."/>
        </authorList>
    </citation>
    <scope>NUCLEOTIDE SEQUENCE</scope>
    <source>
        <strain evidence="2">CHS0354</strain>
        <tissue evidence="2">Mantle</tissue>
    </source>
</reference>
<keyword evidence="1" id="KW-0812">Transmembrane</keyword>
<evidence type="ECO:0000256" key="1">
    <source>
        <dbReference type="SAM" id="Phobius"/>
    </source>
</evidence>
<organism evidence="2 3">
    <name type="scientific">Potamilus streckersoni</name>
    <dbReference type="NCBI Taxonomy" id="2493646"/>
    <lineage>
        <taxon>Eukaryota</taxon>
        <taxon>Metazoa</taxon>
        <taxon>Spiralia</taxon>
        <taxon>Lophotrochozoa</taxon>
        <taxon>Mollusca</taxon>
        <taxon>Bivalvia</taxon>
        <taxon>Autobranchia</taxon>
        <taxon>Heteroconchia</taxon>
        <taxon>Palaeoheterodonta</taxon>
        <taxon>Unionida</taxon>
        <taxon>Unionoidea</taxon>
        <taxon>Unionidae</taxon>
        <taxon>Ambleminae</taxon>
        <taxon>Lampsilini</taxon>
        <taxon>Potamilus</taxon>
    </lineage>
</organism>
<evidence type="ECO:0000313" key="3">
    <source>
        <dbReference type="Proteomes" id="UP001195483"/>
    </source>
</evidence>
<keyword evidence="1" id="KW-0472">Membrane</keyword>
<gene>
    <name evidence="2" type="ORF">CHS0354_011793</name>
</gene>
<dbReference type="AlphaFoldDB" id="A0AAE0WD87"/>
<reference evidence="2" key="2">
    <citation type="journal article" date="2021" name="Genome Biol. Evol.">
        <title>Developing a high-quality reference genome for a parasitic bivalve with doubly uniparental inheritance (Bivalvia: Unionida).</title>
        <authorList>
            <person name="Smith C.H."/>
        </authorList>
    </citation>
    <scope>NUCLEOTIDE SEQUENCE</scope>
    <source>
        <strain evidence="2">CHS0354</strain>
        <tissue evidence="2">Mantle</tissue>
    </source>
</reference>
<accession>A0AAE0WD87</accession>
<sequence>MSGNILSSKLKKKIIVPYISFRLDHRWQKMHSRIFFKPAVAHVRLITLSSLLMNRMLLSIRLLFLAYHVVSISVATGAGYLDSSLRRTHLHLRFLTSSDR</sequence>
<dbReference type="Proteomes" id="UP001195483">
    <property type="component" value="Unassembled WGS sequence"/>
</dbReference>
<feature type="non-terminal residue" evidence="2">
    <location>
        <position position="100"/>
    </location>
</feature>
<keyword evidence="3" id="KW-1185">Reference proteome</keyword>
<name>A0AAE0WD87_9BIVA</name>
<keyword evidence="1" id="KW-1133">Transmembrane helix</keyword>
<dbReference type="EMBL" id="JAEAOA010000720">
    <property type="protein sequence ID" value="KAK3609959.1"/>
    <property type="molecule type" value="Genomic_DNA"/>
</dbReference>